<dbReference type="STRING" id="56449.XBLMG947_2290"/>
<proteinExistence type="predicted"/>
<accession>A0A1C3NMA4</accession>
<gene>
    <name evidence="1" type="ORF">XBLMG947_2290</name>
</gene>
<dbReference type="EMBL" id="FLTX01000036">
    <property type="protein sequence ID" value="SBV51501.1"/>
    <property type="molecule type" value="Genomic_DNA"/>
</dbReference>
<organism evidence="1 2">
    <name type="scientific">Xanthomonas bromi</name>
    <dbReference type="NCBI Taxonomy" id="56449"/>
    <lineage>
        <taxon>Bacteria</taxon>
        <taxon>Pseudomonadati</taxon>
        <taxon>Pseudomonadota</taxon>
        <taxon>Gammaproteobacteria</taxon>
        <taxon>Lysobacterales</taxon>
        <taxon>Lysobacteraceae</taxon>
        <taxon>Xanthomonas</taxon>
    </lineage>
</organism>
<evidence type="ECO:0000313" key="2">
    <source>
        <dbReference type="Proteomes" id="UP000092503"/>
    </source>
</evidence>
<dbReference type="Proteomes" id="UP000092503">
    <property type="component" value="Unassembled WGS sequence"/>
</dbReference>
<reference evidence="1 2" key="1">
    <citation type="submission" date="2016-06" db="EMBL/GenBank/DDBJ databases">
        <authorList>
            <person name="Kjaerup R.B."/>
            <person name="Dalgaard T.S."/>
            <person name="Juul-Madsen H.R."/>
        </authorList>
    </citation>
    <scope>NUCLEOTIDE SEQUENCE [LARGE SCALE GENOMIC DNA]</scope>
    <source>
        <strain evidence="1">LMG947</strain>
    </source>
</reference>
<name>A0A1C3NMA4_9XANT</name>
<protein>
    <submittedName>
        <fullName evidence="1">Uncharacterized protein</fullName>
    </submittedName>
</protein>
<evidence type="ECO:0000313" key="1">
    <source>
        <dbReference type="EMBL" id="SBV51501.1"/>
    </source>
</evidence>
<sequence>MRTGRGIADRSAGPRHRLLARTRGSRFGFGFGFGSDFYRFPNPDSRFPAVNP</sequence>
<dbReference type="AlphaFoldDB" id="A0A1C3NMA4"/>